<comment type="caution">
    <text evidence="1">The sequence shown here is derived from an EMBL/GenBank/DDBJ whole genome shotgun (WGS) entry which is preliminary data.</text>
</comment>
<proteinExistence type="predicted"/>
<evidence type="ECO:0000313" key="1">
    <source>
        <dbReference type="EMBL" id="MDO7787080.1"/>
    </source>
</evidence>
<name>A0AAW7ZE55_9FIRM</name>
<organism evidence="1 2">
    <name type="scientific">Desulforamulus aquiferis</name>
    <dbReference type="NCBI Taxonomy" id="1397668"/>
    <lineage>
        <taxon>Bacteria</taxon>
        <taxon>Bacillati</taxon>
        <taxon>Bacillota</taxon>
        <taxon>Clostridia</taxon>
        <taxon>Eubacteriales</taxon>
        <taxon>Peptococcaceae</taxon>
        <taxon>Desulforamulus</taxon>
    </lineage>
</organism>
<sequence length="126" mass="14700">MNLLEARNSDEQYCDSSVFLELIEWLEANIKPEYHSLIQKNILQSLQACQMASVYPHVDNNVVKIGALLLPFIENDYLTCKKDMEVILDLLKDMELEQRLRIIDVLFQSKTGFPTGEAKIVQYYYH</sequence>
<evidence type="ECO:0000313" key="2">
    <source>
        <dbReference type="Proteomes" id="UP001172911"/>
    </source>
</evidence>
<reference evidence="1" key="1">
    <citation type="journal article" date="2023" name="J. Hazard. Mater.">
        <title>Anaerobic biodegradation of pyrene and benzo[a]pyrene by a new sulfate-reducing Desulforamulus aquiferis strain DSA.</title>
        <authorList>
            <person name="Zhang Z."/>
            <person name="Sun J."/>
            <person name="Gong X."/>
            <person name="Wang C."/>
            <person name="Wang H."/>
        </authorList>
    </citation>
    <scope>NUCLEOTIDE SEQUENCE</scope>
    <source>
        <strain evidence="1">DSA</strain>
    </source>
</reference>
<dbReference type="RefSeq" id="WP_304542211.1">
    <property type="nucleotide sequence ID" value="NZ_JARPTC010000010.1"/>
</dbReference>
<dbReference type="AlphaFoldDB" id="A0AAW7ZE55"/>
<keyword evidence="2" id="KW-1185">Reference proteome</keyword>
<accession>A0AAW7ZE55</accession>
<protein>
    <submittedName>
        <fullName evidence="1">Uncharacterized protein</fullName>
    </submittedName>
</protein>
<dbReference type="Proteomes" id="UP001172911">
    <property type="component" value="Unassembled WGS sequence"/>
</dbReference>
<reference evidence="1" key="2">
    <citation type="submission" date="2023-03" db="EMBL/GenBank/DDBJ databases">
        <authorList>
            <person name="Zhang Z."/>
        </authorList>
    </citation>
    <scope>NUCLEOTIDE SEQUENCE</scope>
    <source>
        <strain evidence="1">DSA</strain>
    </source>
</reference>
<gene>
    <name evidence="1" type="ORF">P6N53_07605</name>
</gene>
<dbReference type="EMBL" id="JARPTC010000010">
    <property type="protein sequence ID" value="MDO7787080.1"/>
    <property type="molecule type" value="Genomic_DNA"/>
</dbReference>